<dbReference type="AlphaFoldDB" id="A0A5J4TVD7"/>
<dbReference type="EMBL" id="SNRW01024991">
    <property type="protein sequence ID" value="KAA6361842.1"/>
    <property type="molecule type" value="Genomic_DNA"/>
</dbReference>
<accession>A0A5J4TVD7</accession>
<organism evidence="1 2">
    <name type="scientific">Streblomastix strix</name>
    <dbReference type="NCBI Taxonomy" id="222440"/>
    <lineage>
        <taxon>Eukaryota</taxon>
        <taxon>Metamonada</taxon>
        <taxon>Preaxostyla</taxon>
        <taxon>Oxymonadida</taxon>
        <taxon>Streblomastigidae</taxon>
        <taxon>Streblomastix</taxon>
    </lineage>
</organism>
<feature type="non-terminal residue" evidence="1">
    <location>
        <position position="1"/>
    </location>
</feature>
<protein>
    <submittedName>
        <fullName evidence="1">Uncharacterized protein</fullName>
    </submittedName>
</protein>
<name>A0A5J4TVD7_9EUKA</name>
<sequence length="412" mass="44532">GFNPILVPSNLKDTGSYSGKLQLLGAGEVVLGQYDVVLQKDLPKTFPDGYTVASVTTTTSNRITDGGDYRFYVNPTYYGKDGNADTDIAASVTKDNVGGAYILLSSIFTISAPATSEDPLAFSLTVNQGREGQKTLAGTRTNLSSNKLIVKNPSYSDIETNVDYIAEVTYNYGPIYADGSDYKLPWSSYNSPRILVTFNPNLLYDYRAVVVTDPGVTKNSDGKFIFGTQLRLQQRLNFSGDNSGDWKNVPTASYRKFYTLGAITLTKTAASGDAAAAEVNYLDASKESIDGLTSLEPGANSFPLLALYNVITIPATTYSDDAGLITLTSNAIPDWGTTIDELYKAIKTGTDTSSGTDKAKIRYVSLPYKVEIFVQDAISSEPTKHDLSEVYKEAPKSIDLLIDQSLLFGVIS</sequence>
<comment type="caution">
    <text evidence="1">The sequence shown here is derived from an EMBL/GenBank/DDBJ whole genome shotgun (WGS) entry which is preliminary data.</text>
</comment>
<evidence type="ECO:0000313" key="1">
    <source>
        <dbReference type="EMBL" id="KAA6361842.1"/>
    </source>
</evidence>
<gene>
    <name evidence="1" type="ORF">EZS28_042630</name>
</gene>
<proteinExistence type="predicted"/>
<reference evidence="1 2" key="1">
    <citation type="submission" date="2019-03" db="EMBL/GenBank/DDBJ databases">
        <title>Single cell metagenomics reveals metabolic interactions within the superorganism composed of flagellate Streblomastix strix and complex community of Bacteroidetes bacteria on its surface.</title>
        <authorList>
            <person name="Treitli S.C."/>
            <person name="Kolisko M."/>
            <person name="Husnik F."/>
            <person name="Keeling P."/>
            <person name="Hampl V."/>
        </authorList>
    </citation>
    <scope>NUCLEOTIDE SEQUENCE [LARGE SCALE GENOMIC DNA]</scope>
    <source>
        <strain evidence="1">ST1C</strain>
    </source>
</reference>
<dbReference type="Proteomes" id="UP000324800">
    <property type="component" value="Unassembled WGS sequence"/>
</dbReference>
<evidence type="ECO:0000313" key="2">
    <source>
        <dbReference type="Proteomes" id="UP000324800"/>
    </source>
</evidence>